<evidence type="ECO:0000313" key="4">
    <source>
        <dbReference type="Proteomes" id="UP000091956"/>
    </source>
</evidence>
<gene>
    <name evidence="3" type="ORF">VE01_10007</name>
</gene>
<dbReference type="STRING" id="342668.A0A1B8G8P1"/>
<reference evidence="3 4" key="1">
    <citation type="submission" date="2016-03" db="EMBL/GenBank/DDBJ databases">
        <title>Comparative genomics of Pseudogymnoascus destructans, the fungus causing white-nose syndrome of bats.</title>
        <authorList>
            <person name="Palmer J.M."/>
            <person name="Drees K.P."/>
            <person name="Foster J.T."/>
            <person name="Lindner D.L."/>
        </authorList>
    </citation>
    <scope>NUCLEOTIDE SEQUENCE [LARGE SCALE GENOMIC DNA]</scope>
    <source>
        <strain evidence="3 4">UAMH 10579</strain>
    </source>
</reference>
<reference evidence="4" key="2">
    <citation type="journal article" date="2018" name="Nat. Commun.">
        <title>Extreme sensitivity to ultraviolet light in the fungal pathogen causing white-nose syndrome of bats.</title>
        <authorList>
            <person name="Palmer J.M."/>
            <person name="Drees K.P."/>
            <person name="Foster J.T."/>
            <person name="Lindner D.L."/>
        </authorList>
    </citation>
    <scope>NUCLEOTIDE SEQUENCE [LARGE SCALE GENOMIC DNA]</scope>
    <source>
        <strain evidence="4">UAMH 10579</strain>
    </source>
</reference>
<dbReference type="NCBIfam" id="TIGR02452">
    <property type="entry name" value="TIGR02452 family protein"/>
    <property type="match status" value="1"/>
</dbReference>
<dbReference type="InterPro" id="IPR043472">
    <property type="entry name" value="Macro_dom-like"/>
</dbReference>
<dbReference type="InterPro" id="IPR012664">
    <property type="entry name" value="CHP02452"/>
</dbReference>
<sequence>MASTSESKLGGSSPAPFRNKNWRAKNNKETIHVVIPKILKASPRAQSAITRSKMILYTPGFEPSKKVQPSESSPSNTDTPAPPRITVIQSDTFDAAIALTSSKPGARVGVLNMASSYQPGGGVLKGSIAQEESLCSRSTLYPSLRDSFYRLPTLSAIHSPDIVVFRNSELNGTAILPKAEWTFVDVISCAALKGPDVEVDAQGRKIYAREKDRETMTLKVRLILQIAREMGITRLVLGALGCGAYGNPPEEVAKIFKKVICGDSRRYGYAEGIEEIVFAIFDDGENLRVFKEVFP</sequence>
<dbReference type="PANTHER" id="PTHR35596:SF1">
    <property type="entry name" value="MICROBIAL-TYPE PARG CATALYTIC DOMAIN-CONTAINING PROTEIN"/>
    <property type="match status" value="1"/>
</dbReference>
<dbReference type="Proteomes" id="UP000091956">
    <property type="component" value="Unassembled WGS sequence"/>
</dbReference>
<proteinExistence type="predicted"/>
<dbReference type="SUPFAM" id="SSF52949">
    <property type="entry name" value="Macro domain-like"/>
    <property type="match status" value="1"/>
</dbReference>
<keyword evidence="4" id="KW-1185">Reference proteome</keyword>
<evidence type="ECO:0000256" key="1">
    <source>
        <dbReference type="SAM" id="MobiDB-lite"/>
    </source>
</evidence>
<dbReference type="Pfam" id="PF10021">
    <property type="entry name" value="PARG_cat_microb"/>
    <property type="match status" value="1"/>
</dbReference>
<accession>A0A1B8G8P1</accession>
<evidence type="ECO:0000313" key="3">
    <source>
        <dbReference type="EMBL" id="OBT92194.1"/>
    </source>
</evidence>
<organism evidence="3 4">
    <name type="scientific">Pseudogymnoascus verrucosus</name>
    <dbReference type="NCBI Taxonomy" id="342668"/>
    <lineage>
        <taxon>Eukaryota</taxon>
        <taxon>Fungi</taxon>
        <taxon>Dikarya</taxon>
        <taxon>Ascomycota</taxon>
        <taxon>Pezizomycotina</taxon>
        <taxon>Leotiomycetes</taxon>
        <taxon>Thelebolales</taxon>
        <taxon>Thelebolaceae</taxon>
        <taxon>Pseudogymnoascus</taxon>
    </lineage>
</organism>
<protein>
    <recommendedName>
        <fullName evidence="2">Microbial-type PARG catalytic domain-containing protein</fullName>
    </recommendedName>
</protein>
<evidence type="ECO:0000259" key="2">
    <source>
        <dbReference type="Pfam" id="PF10021"/>
    </source>
</evidence>
<feature type="compositionally biased region" description="Polar residues" evidence="1">
    <location>
        <begin position="67"/>
        <end position="79"/>
    </location>
</feature>
<dbReference type="PANTHER" id="PTHR35596">
    <property type="entry name" value="DUF2263 DOMAIN-CONTAINING PROTEIN"/>
    <property type="match status" value="1"/>
</dbReference>
<feature type="region of interest" description="Disordered" evidence="1">
    <location>
        <begin position="1"/>
        <end position="26"/>
    </location>
</feature>
<dbReference type="RefSeq" id="XP_018125927.1">
    <property type="nucleotide sequence ID" value="XM_018279414.2"/>
</dbReference>
<dbReference type="AlphaFoldDB" id="A0A1B8G8P1"/>
<feature type="region of interest" description="Disordered" evidence="1">
    <location>
        <begin position="61"/>
        <end position="83"/>
    </location>
</feature>
<dbReference type="OrthoDB" id="9985428at2759"/>
<dbReference type="EMBL" id="KV460271">
    <property type="protein sequence ID" value="OBT92194.1"/>
    <property type="molecule type" value="Genomic_DNA"/>
</dbReference>
<dbReference type="GeneID" id="28843393"/>
<dbReference type="InterPro" id="IPR019261">
    <property type="entry name" value="PARG_cat_microbial"/>
</dbReference>
<feature type="domain" description="Microbial-type PARG catalytic" evidence="2">
    <location>
        <begin position="53"/>
        <end position="167"/>
    </location>
</feature>
<name>A0A1B8G8P1_9PEZI</name>
<dbReference type="Gene3D" id="3.40.220.10">
    <property type="entry name" value="Leucine Aminopeptidase, subunit E, domain 1"/>
    <property type="match status" value="1"/>
</dbReference>